<dbReference type="CDD" id="cd00067">
    <property type="entry name" value="GAL4"/>
    <property type="match status" value="1"/>
</dbReference>
<feature type="compositionally biased region" description="Low complexity" evidence="6">
    <location>
        <begin position="146"/>
        <end position="160"/>
    </location>
</feature>
<dbReference type="Pfam" id="PF00172">
    <property type="entry name" value="Zn_clus"/>
    <property type="match status" value="1"/>
</dbReference>
<comment type="caution">
    <text evidence="8">The sequence shown here is derived from an EMBL/GenBank/DDBJ whole genome shotgun (WGS) entry which is preliminary data.</text>
</comment>
<evidence type="ECO:0000256" key="6">
    <source>
        <dbReference type="SAM" id="MobiDB-lite"/>
    </source>
</evidence>
<dbReference type="InterPro" id="IPR001138">
    <property type="entry name" value="Zn2Cys6_DnaBD"/>
</dbReference>
<feature type="compositionally biased region" description="Basic and acidic residues" evidence="6">
    <location>
        <begin position="59"/>
        <end position="80"/>
    </location>
</feature>
<organism evidence="8 9">
    <name type="scientific">Echria macrotheca</name>
    <dbReference type="NCBI Taxonomy" id="438768"/>
    <lineage>
        <taxon>Eukaryota</taxon>
        <taxon>Fungi</taxon>
        <taxon>Dikarya</taxon>
        <taxon>Ascomycota</taxon>
        <taxon>Pezizomycotina</taxon>
        <taxon>Sordariomycetes</taxon>
        <taxon>Sordariomycetidae</taxon>
        <taxon>Sordariales</taxon>
        <taxon>Schizotheciaceae</taxon>
        <taxon>Echria</taxon>
    </lineage>
</organism>
<dbReference type="PROSITE" id="PS00463">
    <property type="entry name" value="ZN2_CY6_FUNGAL_1"/>
    <property type="match status" value="1"/>
</dbReference>
<reference evidence="8" key="1">
    <citation type="submission" date="2023-06" db="EMBL/GenBank/DDBJ databases">
        <title>Genome-scale phylogeny and comparative genomics of the fungal order Sordariales.</title>
        <authorList>
            <consortium name="Lawrence Berkeley National Laboratory"/>
            <person name="Hensen N."/>
            <person name="Bonometti L."/>
            <person name="Westerberg I."/>
            <person name="Brannstrom I.O."/>
            <person name="Guillou S."/>
            <person name="Cros-Aarteil S."/>
            <person name="Calhoun S."/>
            <person name="Haridas S."/>
            <person name="Kuo A."/>
            <person name="Mondo S."/>
            <person name="Pangilinan J."/>
            <person name="Riley R."/>
            <person name="Labutti K."/>
            <person name="Andreopoulos B."/>
            <person name="Lipzen A."/>
            <person name="Chen C."/>
            <person name="Yanf M."/>
            <person name="Daum C."/>
            <person name="Ng V."/>
            <person name="Clum A."/>
            <person name="Steindorff A."/>
            <person name="Ohm R."/>
            <person name="Martin F."/>
            <person name="Silar P."/>
            <person name="Natvig D."/>
            <person name="Lalanne C."/>
            <person name="Gautier V."/>
            <person name="Ament-Velasquez S.L."/>
            <person name="Kruys A."/>
            <person name="Hutchinson M.I."/>
            <person name="Powell A.J."/>
            <person name="Barry K."/>
            <person name="Miller A.N."/>
            <person name="Grigoriev I.V."/>
            <person name="Debuchy R."/>
            <person name="Gladieux P."/>
            <person name="Thoren M.H."/>
            <person name="Johannesson H."/>
        </authorList>
    </citation>
    <scope>NUCLEOTIDE SEQUENCE</scope>
    <source>
        <strain evidence="8">PSN4</strain>
    </source>
</reference>
<proteinExistence type="predicted"/>
<feature type="region of interest" description="Disordered" evidence="6">
    <location>
        <begin position="301"/>
        <end position="331"/>
    </location>
</feature>
<name>A0AAJ0BKQ8_9PEZI</name>
<dbReference type="SMART" id="SM00066">
    <property type="entry name" value="GAL4"/>
    <property type="match status" value="1"/>
</dbReference>
<accession>A0AAJ0BKQ8</accession>
<evidence type="ECO:0000256" key="2">
    <source>
        <dbReference type="ARBA" id="ARBA00023015"/>
    </source>
</evidence>
<dbReference type="Proteomes" id="UP001239445">
    <property type="component" value="Unassembled WGS sequence"/>
</dbReference>
<feature type="domain" description="Zn(2)-C6 fungal-type" evidence="7">
    <location>
        <begin position="237"/>
        <end position="271"/>
    </location>
</feature>
<dbReference type="InterPro" id="IPR036864">
    <property type="entry name" value="Zn2-C6_fun-type_DNA-bd_sf"/>
</dbReference>
<dbReference type="Gene3D" id="4.10.240.10">
    <property type="entry name" value="Zn(2)-C6 fungal-type DNA-binding domain"/>
    <property type="match status" value="1"/>
</dbReference>
<evidence type="ECO:0000256" key="5">
    <source>
        <dbReference type="ARBA" id="ARBA00023242"/>
    </source>
</evidence>
<evidence type="ECO:0000256" key="3">
    <source>
        <dbReference type="ARBA" id="ARBA00023125"/>
    </source>
</evidence>
<keyword evidence="2" id="KW-0805">Transcription regulation</keyword>
<evidence type="ECO:0000313" key="8">
    <source>
        <dbReference type="EMBL" id="KAK1759737.1"/>
    </source>
</evidence>
<keyword evidence="9" id="KW-1185">Reference proteome</keyword>
<evidence type="ECO:0000313" key="9">
    <source>
        <dbReference type="Proteomes" id="UP001239445"/>
    </source>
</evidence>
<dbReference type="GO" id="GO:0008270">
    <property type="term" value="F:zinc ion binding"/>
    <property type="evidence" value="ECO:0007669"/>
    <property type="project" value="InterPro"/>
</dbReference>
<feature type="compositionally biased region" description="Basic and acidic residues" evidence="6">
    <location>
        <begin position="34"/>
        <end position="45"/>
    </location>
</feature>
<dbReference type="PANTHER" id="PTHR31668">
    <property type="entry name" value="GLUCOSE TRANSPORT TRANSCRIPTION REGULATOR RGT1-RELATED-RELATED"/>
    <property type="match status" value="1"/>
</dbReference>
<protein>
    <recommendedName>
        <fullName evidence="7">Zn(2)-C6 fungal-type domain-containing protein</fullName>
    </recommendedName>
</protein>
<dbReference type="InterPro" id="IPR050797">
    <property type="entry name" value="Carb_Metab_Trans_Reg"/>
</dbReference>
<dbReference type="PANTHER" id="PTHR31668:SF26">
    <property type="entry name" value="GLUCOSE TRANSPORT TRANSCRIPTION REGULATOR RGT1-RELATED"/>
    <property type="match status" value="1"/>
</dbReference>
<dbReference type="GO" id="GO:0000981">
    <property type="term" value="F:DNA-binding transcription factor activity, RNA polymerase II-specific"/>
    <property type="evidence" value="ECO:0007669"/>
    <property type="project" value="InterPro"/>
</dbReference>
<keyword evidence="1" id="KW-0479">Metal-binding</keyword>
<evidence type="ECO:0000256" key="1">
    <source>
        <dbReference type="ARBA" id="ARBA00022723"/>
    </source>
</evidence>
<gene>
    <name evidence="8" type="ORF">QBC47DRAFT_115148</name>
</gene>
<keyword evidence="4" id="KW-0804">Transcription</keyword>
<feature type="compositionally biased region" description="Low complexity" evidence="6">
    <location>
        <begin position="81"/>
        <end position="93"/>
    </location>
</feature>
<feature type="region of interest" description="Disordered" evidence="6">
    <location>
        <begin position="1"/>
        <end position="238"/>
    </location>
</feature>
<feature type="region of interest" description="Disordered" evidence="6">
    <location>
        <begin position="360"/>
        <end position="381"/>
    </location>
</feature>
<dbReference type="AlphaFoldDB" id="A0AAJ0BKQ8"/>
<dbReference type="CDD" id="cd12148">
    <property type="entry name" value="fungal_TF_MHR"/>
    <property type="match status" value="1"/>
</dbReference>
<evidence type="ECO:0000259" key="7">
    <source>
        <dbReference type="PROSITE" id="PS50048"/>
    </source>
</evidence>
<dbReference type="PROSITE" id="PS50048">
    <property type="entry name" value="ZN2_CY6_FUNGAL_2"/>
    <property type="match status" value="1"/>
</dbReference>
<keyword evidence="5" id="KW-0539">Nucleus</keyword>
<evidence type="ECO:0000256" key="4">
    <source>
        <dbReference type="ARBA" id="ARBA00023163"/>
    </source>
</evidence>
<dbReference type="EMBL" id="MU839828">
    <property type="protein sequence ID" value="KAK1759737.1"/>
    <property type="molecule type" value="Genomic_DNA"/>
</dbReference>
<dbReference type="GO" id="GO:0003677">
    <property type="term" value="F:DNA binding"/>
    <property type="evidence" value="ECO:0007669"/>
    <property type="project" value="UniProtKB-KW"/>
</dbReference>
<dbReference type="SUPFAM" id="SSF57701">
    <property type="entry name" value="Zn2/Cys6 DNA-binding domain"/>
    <property type="match status" value="1"/>
</dbReference>
<sequence>MEDVKAAASPEGDDGLQQHGYPLGSTASSHFYHLQRDADMEHDPGSDELVQQALASLAEHQEQEKHHNQEHEDDLRDLRALQDAQPEDPQQQPSGPQHHRQPTEFQNQHGTGSIDELRLAVQLSREIAPTMDGANAPAHNQAHGLPMPQQNTQPPEMQQQSSTSAEIQQQLQAQLQKHDRELESTLPPPEHGPGHHFETPNPSPVPNMAMAPMEAYHPAYPLGDNTPPRKRSKVSRACDECRRKKIKCDAQADIRDQPCSNCKRSASQCQFSRVPQKRGPNKGYIKELADRINSIEGKLGESAAKRASVDPLPSPFTAEESRKRPFSDMDADAEGSIPLMYPADNKLLRMRPLYLPPSGPRSLSVNNLAPKPTSPSSLPEGIQIPSSTEPSAVEPTQASILMDELLPTGPVALKIDDVAFDCYLRAIHPTFPILASTKERVQSVLGQCPLALQDAFCLALFELTHPFTSEPSVESRGSAPIRILLNKWEVGPRRWPESSASKLVYFQILIMMALDSTHRDRNPADDVILPETSEILGRAIGVGLSMNTHRARPDLVEDASLDLDSIDNVALRAWFSLAAFDRWYAVARGKPVILSEDLAVMSQGVRKIMDEDCFYIFRLSEVVAAFVPVVQGYQVGVKTTDAQAMHVFHKLVSGLLNGVRLSLPDNFDEEQHPLLHLVYWYTALLVHLISPKADLPVIPEECEQIFRILARKPPPQSPITYDISVLAAAILTKLTGQEEAHDDVSKIMGNFLADPDTTATPVWNGLMGAARALTANVNGQSADGGGVQNLQQLADVATGGGAQAEVSNGSNVADRFHSNVRYNRTALDILKTGHMVYWDTICEAPADV</sequence>
<keyword evidence="3" id="KW-0238">DNA-binding</keyword>